<keyword evidence="3" id="KW-1185">Reference proteome</keyword>
<dbReference type="InterPro" id="IPR016197">
    <property type="entry name" value="Chromo-like_dom_sf"/>
</dbReference>
<dbReference type="Pfam" id="PF00385">
    <property type="entry name" value="Chromo"/>
    <property type="match status" value="1"/>
</dbReference>
<name>A0A5B0M4K7_PUCGR</name>
<dbReference type="InterPro" id="IPR000953">
    <property type="entry name" value="Chromo/chromo_shadow_dom"/>
</dbReference>
<dbReference type="AlphaFoldDB" id="A0A5B0M4K7"/>
<sequence>MIGKNAVKLDIKKDYPLLHPVFNVSLLVRYEDPMAVNDRGLAYGLKDKYYTDDQVVDWTMVRAILDERSVSKGKVDYLVAWKGATVGENTWIAEKHIPESAKSHVELFKSIYISKYKKKKKKAVQALGQNGVVGGPVL</sequence>
<dbReference type="SUPFAM" id="SSF54160">
    <property type="entry name" value="Chromo domain-like"/>
    <property type="match status" value="1"/>
</dbReference>
<reference evidence="2 3" key="1">
    <citation type="submission" date="2019-05" db="EMBL/GenBank/DDBJ databases">
        <title>Emergence of the Ug99 lineage of the wheat stem rust pathogen through somatic hybridization.</title>
        <authorList>
            <person name="Li F."/>
            <person name="Upadhyaya N.M."/>
            <person name="Sperschneider J."/>
            <person name="Matny O."/>
            <person name="Nguyen-Phuc H."/>
            <person name="Mago R."/>
            <person name="Raley C."/>
            <person name="Miller M.E."/>
            <person name="Silverstein K.A.T."/>
            <person name="Henningsen E."/>
            <person name="Hirsch C.D."/>
            <person name="Visser B."/>
            <person name="Pretorius Z.A."/>
            <person name="Steffenson B.J."/>
            <person name="Schwessinger B."/>
            <person name="Dodds P.N."/>
            <person name="Figueroa M."/>
        </authorList>
    </citation>
    <scope>NUCLEOTIDE SEQUENCE [LARGE SCALE GENOMIC DNA]</scope>
    <source>
        <strain evidence="2">21-0</strain>
    </source>
</reference>
<gene>
    <name evidence="2" type="ORF">PGT21_027557</name>
</gene>
<dbReference type="PROSITE" id="PS50013">
    <property type="entry name" value="CHROMO_2"/>
    <property type="match status" value="1"/>
</dbReference>
<accession>A0A5B0M4K7</accession>
<evidence type="ECO:0000259" key="1">
    <source>
        <dbReference type="PROSITE" id="PS50013"/>
    </source>
</evidence>
<protein>
    <recommendedName>
        <fullName evidence="1">Chromo domain-containing protein</fullName>
    </recommendedName>
</protein>
<organism evidence="2 3">
    <name type="scientific">Puccinia graminis f. sp. tritici</name>
    <dbReference type="NCBI Taxonomy" id="56615"/>
    <lineage>
        <taxon>Eukaryota</taxon>
        <taxon>Fungi</taxon>
        <taxon>Dikarya</taxon>
        <taxon>Basidiomycota</taxon>
        <taxon>Pucciniomycotina</taxon>
        <taxon>Pucciniomycetes</taxon>
        <taxon>Pucciniales</taxon>
        <taxon>Pucciniaceae</taxon>
        <taxon>Puccinia</taxon>
    </lineage>
</organism>
<evidence type="ECO:0000313" key="3">
    <source>
        <dbReference type="Proteomes" id="UP000324748"/>
    </source>
</evidence>
<evidence type="ECO:0000313" key="2">
    <source>
        <dbReference type="EMBL" id="KAA1072087.1"/>
    </source>
</evidence>
<feature type="domain" description="Chromo" evidence="1">
    <location>
        <begin position="59"/>
        <end position="120"/>
    </location>
</feature>
<dbReference type="GO" id="GO:0006338">
    <property type="term" value="P:chromatin remodeling"/>
    <property type="evidence" value="ECO:0007669"/>
    <property type="project" value="UniProtKB-ARBA"/>
</dbReference>
<dbReference type="Proteomes" id="UP000324748">
    <property type="component" value="Unassembled WGS sequence"/>
</dbReference>
<proteinExistence type="predicted"/>
<dbReference type="Gene3D" id="2.40.50.40">
    <property type="match status" value="1"/>
</dbReference>
<dbReference type="InterPro" id="IPR023780">
    <property type="entry name" value="Chromo_domain"/>
</dbReference>
<comment type="caution">
    <text evidence="2">The sequence shown here is derived from an EMBL/GenBank/DDBJ whole genome shotgun (WGS) entry which is preliminary data.</text>
</comment>
<dbReference type="OrthoDB" id="2447315at2759"/>
<dbReference type="EMBL" id="VSWC01000170">
    <property type="protein sequence ID" value="KAA1072087.1"/>
    <property type="molecule type" value="Genomic_DNA"/>
</dbReference>